<dbReference type="EMBL" id="MZ234017">
    <property type="protein sequence ID" value="QZI79145.1"/>
    <property type="molecule type" value="Genomic_DNA"/>
</dbReference>
<gene>
    <name evidence="1" type="ORF">101114UKE3_014</name>
</gene>
<dbReference type="Proteomes" id="UP000827177">
    <property type="component" value="Segment"/>
</dbReference>
<sequence length="30" mass="3518">MHFYWCNTCLKLDPAFGRGFFVLRPIQASV</sequence>
<reference evidence="1 2" key="1">
    <citation type="submission" date="2021-05" db="EMBL/GenBank/DDBJ databases">
        <title>Naturally bred epsilon2 phages have an improved host range and effectivity in uropathogenic E. coli over their ancestor phages.</title>
        <authorList>
            <person name="Saez D."/>
            <person name="Loose M."/>
            <person name="Mutti M."/>
            <person name="Visram Z."/>
            <person name="Hitzenhammer E."/>
            <person name="Dippel D."/>
            <person name="Tisakova L."/>
            <person name="Schertler S."/>
            <person name="Wittmann J."/>
            <person name="Corsini L."/>
            <person name="Wagenlehner F."/>
        </authorList>
    </citation>
    <scope>NUCLEOTIDE SEQUENCE [LARGE SCALE GENOMIC DNA]</scope>
</reference>
<protein>
    <submittedName>
        <fullName evidence="1">Uncharacterized protein</fullName>
    </submittedName>
</protein>
<organism evidence="1 2">
    <name type="scientific">Escherichia phage vB_EcoP-101114UKE3</name>
    <dbReference type="NCBI Taxonomy" id="2865794"/>
    <lineage>
        <taxon>Viruses</taxon>
        <taxon>Duplodnaviria</taxon>
        <taxon>Heunggongvirae</taxon>
        <taxon>Uroviricota</taxon>
        <taxon>Caudoviricetes</taxon>
        <taxon>Mktvariviridae</taxon>
        <taxon>Gordonclarkvirinae</taxon>
        <taxon>Suseptimavirus</taxon>
        <taxon>Suseptimavirus 101114UKE3</taxon>
    </lineage>
</organism>
<evidence type="ECO:0000313" key="1">
    <source>
        <dbReference type="EMBL" id="QZI79145.1"/>
    </source>
</evidence>
<proteinExistence type="predicted"/>
<accession>A0AAE8C4E3</accession>
<evidence type="ECO:0000313" key="2">
    <source>
        <dbReference type="Proteomes" id="UP000827177"/>
    </source>
</evidence>
<keyword evidence="2" id="KW-1185">Reference proteome</keyword>
<name>A0AAE8C4E3_9CAUD</name>